<dbReference type="InParanoid" id="A0A0C3IKL0"/>
<organism evidence="1 2">
    <name type="scientific">Pisolithus tinctorius Marx 270</name>
    <dbReference type="NCBI Taxonomy" id="870435"/>
    <lineage>
        <taxon>Eukaryota</taxon>
        <taxon>Fungi</taxon>
        <taxon>Dikarya</taxon>
        <taxon>Basidiomycota</taxon>
        <taxon>Agaricomycotina</taxon>
        <taxon>Agaricomycetes</taxon>
        <taxon>Agaricomycetidae</taxon>
        <taxon>Boletales</taxon>
        <taxon>Sclerodermatineae</taxon>
        <taxon>Pisolithaceae</taxon>
        <taxon>Pisolithus</taxon>
    </lineage>
</organism>
<proteinExistence type="predicted"/>
<protein>
    <submittedName>
        <fullName evidence="1">Uncharacterized protein</fullName>
    </submittedName>
</protein>
<dbReference type="EMBL" id="KN832028">
    <property type="protein sequence ID" value="KIN97492.1"/>
    <property type="molecule type" value="Genomic_DNA"/>
</dbReference>
<dbReference type="AlphaFoldDB" id="A0A0C3IKL0"/>
<dbReference type="OrthoDB" id="2665632at2759"/>
<keyword evidence="2" id="KW-1185">Reference proteome</keyword>
<name>A0A0C3IKL0_PISTI</name>
<evidence type="ECO:0000313" key="2">
    <source>
        <dbReference type="Proteomes" id="UP000054217"/>
    </source>
</evidence>
<reference evidence="1 2" key="1">
    <citation type="submission" date="2014-04" db="EMBL/GenBank/DDBJ databases">
        <authorList>
            <consortium name="DOE Joint Genome Institute"/>
            <person name="Kuo A."/>
            <person name="Kohler A."/>
            <person name="Costa M.D."/>
            <person name="Nagy L.G."/>
            <person name="Floudas D."/>
            <person name="Copeland A."/>
            <person name="Barry K.W."/>
            <person name="Cichocki N."/>
            <person name="Veneault-Fourrey C."/>
            <person name="LaButti K."/>
            <person name="Lindquist E.A."/>
            <person name="Lipzen A."/>
            <person name="Lundell T."/>
            <person name="Morin E."/>
            <person name="Murat C."/>
            <person name="Sun H."/>
            <person name="Tunlid A."/>
            <person name="Henrissat B."/>
            <person name="Grigoriev I.V."/>
            <person name="Hibbett D.S."/>
            <person name="Martin F."/>
            <person name="Nordberg H.P."/>
            <person name="Cantor M.N."/>
            <person name="Hua S.X."/>
        </authorList>
    </citation>
    <scope>NUCLEOTIDE SEQUENCE [LARGE SCALE GENOMIC DNA]</scope>
    <source>
        <strain evidence="1 2">Marx 270</strain>
    </source>
</reference>
<sequence length="139" mass="15616">MACSPPPWHFLASGLSQEVTTFLLNLQVISIPEITALMLPFIQPTPTDICTLGNFTLLDSPESNTIVASIVKQAIHSDDIIPEFIQGLDPDPDMLPMLINSINITSLHIANNITCKQTLWNIYCSYNPTFMMLERHFLW</sequence>
<accession>A0A0C3IKL0</accession>
<reference evidence="2" key="2">
    <citation type="submission" date="2015-01" db="EMBL/GenBank/DDBJ databases">
        <title>Evolutionary Origins and Diversification of the Mycorrhizal Mutualists.</title>
        <authorList>
            <consortium name="DOE Joint Genome Institute"/>
            <consortium name="Mycorrhizal Genomics Consortium"/>
            <person name="Kohler A."/>
            <person name="Kuo A."/>
            <person name="Nagy L.G."/>
            <person name="Floudas D."/>
            <person name="Copeland A."/>
            <person name="Barry K.W."/>
            <person name="Cichocki N."/>
            <person name="Veneault-Fourrey C."/>
            <person name="LaButti K."/>
            <person name="Lindquist E.A."/>
            <person name="Lipzen A."/>
            <person name="Lundell T."/>
            <person name="Morin E."/>
            <person name="Murat C."/>
            <person name="Riley R."/>
            <person name="Ohm R."/>
            <person name="Sun H."/>
            <person name="Tunlid A."/>
            <person name="Henrissat B."/>
            <person name="Grigoriev I.V."/>
            <person name="Hibbett D.S."/>
            <person name="Martin F."/>
        </authorList>
    </citation>
    <scope>NUCLEOTIDE SEQUENCE [LARGE SCALE GENOMIC DNA]</scope>
    <source>
        <strain evidence="2">Marx 270</strain>
    </source>
</reference>
<dbReference type="HOGENOM" id="CLU_1845929_0_0_1"/>
<dbReference type="Proteomes" id="UP000054217">
    <property type="component" value="Unassembled WGS sequence"/>
</dbReference>
<evidence type="ECO:0000313" key="1">
    <source>
        <dbReference type="EMBL" id="KIN97492.1"/>
    </source>
</evidence>
<gene>
    <name evidence="1" type="ORF">M404DRAFT_970571</name>
</gene>